<evidence type="ECO:0000313" key="2">
    <source>
        <dbReference type="EMBL" id="RHN49987.1"/>
    </source>
</evidence>
<keyword evidence="1" id="KW-1133">Transmembrane helix</keyword>
<keyword evidence="1" id="KW-0472">Membrane</keyword>
<dbReference type="EMBL" id="PSQE01000006">
    <property type="protein sequence ID" value="RHN49987.1"/>
    <property type="molecule type" value="Genomic_DNA"/>
</dbReference>
<evidence type="ECO:0000256" key="1">
    <source>
        <dbReference type="SAM" id="Phobius"/>
    </source>
</evidence>
<dbReference type="PANTHER" id="PTHR31170">
    <property type="entry name" value="BNAC04G53230D PROTEIN"/>
    <property type="match status" value="1"/>
</dbReference>
<dbReference type="Proteomes" id="UP000265566">
    <property type="component" value="Chromosome 6"/>
</dbReference>
<comment type="caution">
    <text evidence="2">The sequence shown here is derived from an EMBL/GenBank/DDBJ whole genome shotgun (WGS) entry which is preliminary data.</text>
</comment>
<protein>
    <recommendedName>
        <fullName evidence="3">DUF247 domain protein</fullName>
    </recommendedName>
</protein>
<reference evidence="2" key="1">
    <citation type="journal article" date="2018" name="Nat. Plants">
        <title>Whole-genome landscape of Medicago truncatula symbiotic genes.</title>
        <authorList>
            <person name="Pecrix Y."/>
            <person name="Gamas P."/>
            <person name="Carrere S."/>
        </authorList>
    </citation>
    <scope>NUCLEOTIDE SEQUENCE</scope>
    <source>
        <tissue evidence="2">Leaves</tissue>
    </source>
</reference>
<gene>
    <name evidence="2" type="ORF">MtrunA17_Chr6g0452581</name>
</gene>
<dbReference type="PANTHER" id="PTHR31170:SF23">
    <property type="match status" value="1"/>
</dbReference>
<feature type="transmembrane region" description="Helical" evidence="1">
    <location>
        <begin position="116"/>
        <end position="137"/>
    </location>
</feature>
<organism evidence="2">
    <name type="scientific">Medicago truncatula</name>
    <name type="common">Barrel medic</name>
    <name type="synonym">Medicago tribuloides</name>
    <dbReference type="NCBI Taxonomy" id="3880"/>
    <lineage>
        <taxon>Eukaryota</taxon>
        <taxon>Viridiplantae</taxon>
        <taxon>Streptophyta</taxon>
        <taxon>Embryophyta</taxon>
        <taxon>Tracheophyta</taxon>
        <taxon>Spermatophyta</taxon>
        <taxon>Magnoliopsida</taxon>
        <taxon>eudicotyledons</taxon>
        <taxon>Gunneridae</taxon>
        <taxon>Pentapetalae</taxon>
        <taxon>rosids</taxon>
        <taxon>fabids</taxon>
        <taxon>Fabales</taxon>
        <taxon>Fabaceae</taxon>
        <taxon>Papilionoideae</taxon>
        <taxon>50 kb inversion clade</taxon>
        <taxon>NPAAA clade</taxon>
        <taxon>Hologalegina</taxon>
        <taxon>IRL clade</taxon>
        <taxon>Trifolieae</taxon>
        <taxon>Medicago</taxon>
    </lineage>
</organism>
<proteinExistence type="predicted"/>
<keyword evidence="1" id="KW-0812">Transmembrane</keyword>
<dbReference type="InterPro" id="IPR004158">
    <property type="entry name" value="DUF247_pln"/>
</dbReference>
<name>A0A396HGH1_MEDTR</name>
<dbReference type="AlphaFoldDB" id="A0A396HGH1"/>
<dbReference type="Pfam" id="PF03140">
    <property type="entry name" value="DUF247"/>
    <property type="match status" value="1"/>
</dbReference>
<evidence type="ECO:0008006" key="3">
    <source>
        <dbReference type="Google" id="ProtNLM"/>
    </source>
</evidence>
<dbReference type="Gramene" id="rna34233">
    <property type="protein sequence ID" value="RHN49987.1"/>
    <property type="gene ID" value="gene34233"/>
</dbReference>
<sequence length="138" mass="16220">MVALEQCYYPHESYITDYVVFDYLINTGTDVDILVRSKILENLLGDSHSAAKLFNDLCENVNISSHFSILCKDLNDFYSNPWHELNLKASLRHDRCNTILGKLLLPLLESCYFYYYYHRCTLYVSIYSFIIFCVLCVR</sequence>
<accession>A0A396HGH1</accession>